<proteinExistence type="inferred from homology"/>
<dbReference type="GO" id="GO:0003700">
    <property type="term" value="F:DNA-binding transcription factor activity"/>
    <property type="evidence" value="ECO:0007669"/>
    <property type="project" value="InterPro"/>
</dbReference>
<sequence>MSLATPLRTPAEPAAPAGSATMRRNNLALVLRHLQHQGPRSRADIVVETRLSKATVSSLVAELVDRGLVREGALRQEGAIGRPARILEVDGSRVGALGLEVNVDYIAVFGRDLGGQILVRRRVAFDAMNATPDEALSRLAVMTREALAEMTRRGAVPAGITVAIPGLIDVARGHVLLAPNLGWREVPVAERLAAELGAGIPVRVDNDANLSALAEFREGSAAGTADLVYLTGEVGVGGGVIVGGRLLRGPDGFAGEVGHMSVDPGGIECGCGRRGCWETKVGLAALVRLATPDQGYAAPGPVPDPEVRLAGILDMAAAGDQPTHLAFAEVGRWLGLGCSILVNLFNPHVLVLGGYFARVAQFVVPTAQAELDRLVLAGQAGMCRIEASTLGFEAAVRGGCGVAIERVLDDPTSVPPVTVVQSGIR</sequence>
<accession>A0A1C5K2V3</accession>
<keyword evidence="3" id="KW-0808">Transferase</keyword>
<dbReference type="InterPro" id="IPR000835">
    <property type="entry name" value="HTH_MarR-typ"/>
</dbReference>
<dbReference type="InterPro" id="IPR036390">
    <property type="entry name" value="WH_DNA-bd_sf"/>
</dbReference>
<dbReference type="RefSeq" id="WP_231929572.1">
    <property type="nucleotide sequence ID" value="NZ_LT607754.1"/>
</dbReference>
<gene>
    <name evidence="3" type="ORF">GA0070613_6158</name>
</gene>
<organism evidence="3 4">
    <name type="scientific">Micromonospora inositola</name>
    <dbReference type="NCBI Taxonomy" id="47865"/>
    <lineage>
        <taxon>Bacteria</taxon>
        <taxon>Bacillati</taxon>
        <taxon>Actinomycetota</taxon>
        <taxon>Actinomycetes</taxon>
        <taxon>Micromonosporales</taxon>
        <taxon>Micromonosporaceae</taxon>
        <taxon>Micromonospora</taxon>
    </lineage>
</organism>
<name>A0A1C5K2V3_9ACTN</name>
<dbReference type="InterPro" id="IPR036388">
    <property type="entry name" value="WH-like_DNA-bd_sf"/>
</dbReference>
<evidence type="ECO:0000256" key="1">
    <source>
        <dbReference type="ARBA" id="ARBA00006479"/>
    </source>
</evidence>
<dbReference type="SUPFAM" id="SSF53067">
    <property type="entry name" value="Actin-like ATPase domain"/>
    <property type="match status" value="1"/>
</dbReference>
<reference evidence="4" key="1">
    <citation type="submission" date="2016-06" db="EMBL/GenBank/DDBJ databases">
        <authorList>
            <person name="Varghese N."/>
            <person name="Submissions Spin"/>
        </authorList>
    </citation>
    <scope>NUCLEOTIDE SEQUENCE [LARGE SCALE GENOMIC DNA]</scope>
    <source>
        <strain evidence="4">DSM 43819</strain>
    </source>
</reference>
<dbReference type="SUPFAM" id="SSF46785">
    <property type="entry name" value="Winged helix' DNA-binding domain"/>
    <property type="match status" value="1"/>
</dbReference>
<dbReference type="InterPro" id="IPR043129">
    <property type="entry name" value="ATPase_NBD"/>
</dbReference>
<dbReference type="Gene3D" id="1.10.10.10">
    <property type="entry name" value="Winged helix-like DNA-binding domain superfamily/Winged helix DNA-binding domain"/>
    <property type="match status" value="1"/>
</dbReference>
<dbReference type="PANTHER" id="PTHR18964">
    <property type="entry name" value="ROK (REPRESSOR, ORF, KINASE) FAMILY"/>
    <property type="match status" value="1"/>
</dbReference>
<evidence type="ECO:0000313" key="4">
    <source>
        <dbReference type="Proteomes" id="UP000198221"/>
    </source>
</evidence>
<dbReference type="EMBL" id="LT607754">
    <property type="protein sequence ID" value="SCG77125.1"/>
    <property type="molecule type" value="Genomic_DNA"/>
</dbReference>
<dbReference type="Gene3D" id="3.30.420.40">
    <property type="match status" value="2"/>
</dbReference>
<dbReference type="PANTHER" id="PTHR18964:SF149">
    <property type="entry name" value="BIFUNCTIONAL UDP-N-ACETYLGLUCOSAMINE 2-EPIMERASE_N-ACETYLMANNOSAMINE KINASE"/>
    <property type="match status" value="1"/>
</dbReference>
<dbReference type="Proteomes" id="UP000198221">
    <property type="component" value="Chromosome I"/>
</dbReference>
<dbReference type="GO" id="GO:0016301">
    <property type="term" value="F:kinase activity"/>
    <property type="evidence" value="ECO:0007669"/>
    <property type="project" value="UniProtKB-KW"/>
</dbReference>
<dbReference type="Pfam" id="PF00480">
    <property type="entry name" value="ROK"/>
    <property type="match status" value="1"/>
</dbReference>
<dbReference type="Pfam" id="PF12802">
    <property type="entry name" value="MarR_2"/>
    <property type="match status" value="1"/>
</dbReference>
<comment type="similarity">
    <text evidence="1">Belongs to the ROK (NagC/XylR) family.</text>
</comment>
<feature type="domain" description="HTH marR-type" evidence="2">
    <location>
        <begin position="29"/>
        <end position="70"/>
    </location>
</feature>
<dbReference type="AlphaFoldDB" id="A0A1C5K2V3"/>
<evidence type="ECO:0000259" key="2">
    <source>
        <dbReference type="Pfam" id="PF12802"/>
    </source>
</evidence>
<evidence type="ECO:0000313" key="3">
    <source>
        <dbReference type="EMBL" id="SCG77125.1"/>
    </source>
</evidence>
<protein>
    <submittedName>
        <fullName evidence="3">Sugar kinase of the NBD/HSP70 family, may contain an N-terminal HTH domain</fullName>
    </submittedName>
</protein>
<keyword evidence="3" id="KW-0418">Kinase</keyword>
<dbReference type="InterPro" id="IPR000600">
    <property type="entry name" value="ROK"/>
</dbReference>
<dbReference type="CDD" id="cd24076">
    <property type="entry name" value="ASKHA_ATPase_ROK_BsXylR-like"/>
    <property type="match status" value="1"/>
</dbReference>
<keyword evidence="4" id="KW-1185">Reference proteome</keyword>